<evidence type="ECO:0000313" key="2">
    <source>
        <dbReference type="Proteomes" id="UP000789525"/>
    </source>
</evidence>
<sequence>MNDLGKNITFNIKPPDHFYLSFYRKNLTQLSHDVIRSPPHFQIDDIKCFTTIDGGFGVAYSVSLDAQSVATNTSFPTPITAQVFMTSMRLGERNFSTSAIIYETTYPRAKISIRSCQQNHVNQPGYACFIRVRAAANATARTSSLDFWQMISFYSTGTLISTLGLASNLVNVTSGVILIRYTSATSLYYGGFLMTGTNQVGYLQGSVYDKDGSFVQDWGIDSLNGTRFDIMDNNTIWAAVPSQNNLGGSWELYFSDIPPLVDNVLPCTFNQQGQTYLVIVDGNFVKLDEFDEPLLGVKNGTWIFKTESGNDNPFTDDIDVIIRLSADTSAFFVAQNVDDERKFLNEMLTSFSEAIPVNASRLSISNRFQFDGDSQSSQILLKMTIKSTQDPSQVNSMQIYQDMSVLVTNKSITSLMFYNSTASLDSDYGVVILRGFRMCTMHVFDFQANLWQEYRYQFAGVICAFFVCLVIAFLAHNRYPQGKSMSLFKFILVMTDFALDIVFLFGRVQDVPSLYTPYSKAARFKIFRAPFTPTAERWIYLGSLVSLMLEDIPQLVVLSIYLHEVLVYRFSPLLTILTCSLIILANLIGRTYDCLICMQLRQDAVEETSIQEEGDNGSSSDSGRRKRRHPHFLSGFVPVLPRSKAMERRSSSGVIQGQTLLSPLSSDSGVGSARIS</sequence>
<protein>
    <submittedName>
        <fullName evidence="1">11662_t:CDS:1</fullName>
    </submittedName>
</protein>
<name>A0ACA9L337_9GLOM</name>
<reference evidence="1" key="1">
    <citation type="submission" date="2021-06" db="EMBL/GenBank/DDBJ databases">
        <authorList>
            <person name="Kallberg Y."/>
            <person name="Tangrot J."/>
            <person name="Rosling A."/>
        </authorList>
    </citation>
    <scope>NUCLEOTIDE SEQUENCE</scope>
    <source>
        <strain evidence="1">CL356</strain>
    </source>
</reference>
<proteinExistence type="predicted"/>
<organism evidence="1 2">
    <name type="scientific">Acaulospora colombiana</name>
    <dbReference type="NCBI Taxonomy" id="27376"/>
    <lineage>
        <taxon>Eukaryota</taxon>
        <taxon>Fungi</taxon>
        <taxon>Fungi incertae sedis</taxon>
        <taxon>Mucoromycota</taxon>
        <taxon>Glomeromycotina</taxon>
        <taxon>Glomeromycetes</taxon>
        <taxon>Diversisporales</taxon>
        <taxon>Acaulosporaceae</taxon>
        <taxon>Acaulospora</taxon>
    </lineage>
</organism>
<evidence type="ECO:0000313" key="1">
    <source>
        <dbReference type="EMBL" id="CAG8503295.1"/>
    </source>
</evidence>
<accession>A0ACA9L337</accession>
<comment type="caution">
    <text evidence="1">The sequence shown here is derived from an EMBL/GenBank/DDBJ whole genome shotgun (WGS) entry which is preliminary data.</text>
</comment>
<keyword evidence="2" id="KW-1185">Reference proteome</keyword>
<gene>
    <name evidence="1" type="ORF">ACOLOM_LOCUS2896</name>
</gene>
<dbReference type="EMBL" id="CAJVPT010004022">
    <property type="protein sequence ID" value="CAG8503295.1"/>
    <property type="molecule type" value="Genomic_DNA"/>
</dbReference>
<dbReference type="Proteomes" id="UP000789525">
    <property type="component" value="Unassembled WGS sequence"/>
</dbReference>